<keyword evidence="7 15" id="KW-0732">Signal</keyword>
<evidence type="ECO:0000256" key="14">
    <source>
        <dbReference type="PROSITE-ProRule" id="PRU00076"/>
    </source>
</evidence>
<feature type="domain" description="EGF-like" evidence="16">
    <location>
        <begin position="358"/>
        <end position="393"/>
    </location>
</feature>
<proteinExistence type="evidence at transcript level"/>
<gene>
    <name evidence="18" type="primary">Sm85</name>
</gene>
<evidence type="ECO:0000256" key="9">
    <source>
        <dbReference type="ARBA" id="ARBA00022989"/>
    </source>
</evidence>
<keyword evidence="12" id="KW-0675">Receptor</keyword>
<evidence type="ECO:0000256" key="7">
    <source>
        <dbReference type="ARBA" id="ARBA00022729"/>
    </source>
</evidence>
<evidence type="ECO:0000256" key="1">
    <source>
        <dbReference type="ARBA" id="ARBA00004479"/>
    </source>
</evidence>
<organism evidence="18">
    <name type="scientific">Ambigolimax valentianus</name>
    <dbReference type="NCBI Taxonomy" id="1338344"/>
    <lineage>
        <taxon>Eukaryota</taxon>
        <taxon>Metazoa</taxon>
        <taxon>Spiralia</taxon>
        <taxon>Lophotrochozoa</taxon>
        <taxon>Mollusca</taxon>
        <taxon>Gastropoda</taxon>
        <taxon>Heterobranchia</taxon>
        <taxon>Euthyneura</taxon>
        <taxon>Panpulmonata</taxon>
        <taxon>Eupulmonata</taxon>
        <taxon>Stylommatophora</taxon>
        <taxon>Helicina</taxon>
        <taxon>Limacoidea</taxon>
        <taxon>Limacidae</taxon>
        <taxon>Ambigolimax</taxon>
    </lineage>
</organism>
<dbReference type="PROSITE" id="PS01186">
    <property type="entry name" value="EGF_2"/>
    <property type="match status" value="1"/>
</dbReference>
<keyword evidence="5" id="KW-0254">Endocytosis</keyword>
<evidence type="ECO:0000256" key="15">
    <source>
        <dbReference type="SAM" id="SignalP"/>
    </source>
</evidence>
<dbReference type="InterPro" id="IPR000742">
    <property type="entry name" value="EGF"/>
</dbReference>
<keyword evidence="10" id="KW-0472">Membrane</keyword>
<dbReference type="PROSITE" id="PS00010">
    <property type="entry name" value="ASX_HYDROXYL"/>
    <property type="match status" value="6"/>
</dbReference>
<sequence length="716" mass="77955">MLTSVVIALCIFVPATQAHFGCIFGRCQHICNPGLLVTWSCSCRAGYVVASHDKTKCVLIAQPNNCRPGFRPSPSDPRECEDINECANTINPPCDQICINSRGSYECSCRSGYQLSEYDASRCEIISQPSSCRPGFRPSPSDPRECEDINECANTANPPCDQLCTNSRGSYECSCRSGYQLSENDASRCEIISQPSKCRPGFRPSSADPRECEDINECANTANPPCEQVCTNSRGSYECSCRSGYEISERDPSKCVAINACGNGFRPSPSDPRECEDINECANTANRPCQQVCTNTRGGYKCSCNEGFAVSATDSSKCDFVDPCKASPCEHTCTNAGNTFVCSCRSGFRVKDVTRCEDVDECSGRSPCEQTCTNTVGGYTCSCGAGYSVSSSDSSKCESSNPCANNKCEHDCTVTGSSFKCTCRKGYQISSNDPTRCDDVDECLKSPCEFSCTNTVGSYTCTCKPGFAPSTTDKTKCVAADACNTNRKCEHVCTVIPTGRKCSCRDGYSINDEDETLCDEVEVCQEKADIIMLFDASNSILLENFDKQFIFAKRLIKNFKIGSNDVRFGGVVFSQKTQLLFNLKDHDDFDGLSKGLTNVKYLDSSTKTDEAFNLVVNDKMFSVEKGGRVSAPDIVLLFTDGNPTSPTKTITSADTVKKNGISIISLAIGKDLDMDILRTISSKPEFAIEATNYDMLDYVEKKLAQLLCKESKSKTG</sequence>
<dbReference type="CDD" id="cd01450">
    <property type="entry name" value="vWFA_subfamily_ECM"/>
    <property type="match status" value="1"/>
</dbReference>
<dbReference type="PANTHER" id="PTHR47333">
    <property type="entry name" value="VON WILLEBRAND FACTOR C AND EGF DOMAIN-CONTAINING PROTEIN"/>
    <property type="match status" value="1"/>
</dbReference>
<dbReference type="AlphaFoldDB" id="A6YM38"/>
<dbReference type="InterPro" id="IPR001881">
    <property type="entry name" value="EGF-like_Ca-bd_dom"/>
</dbReference>
<keyword evidence="13" id="KW-0325">Glycoprotein</keyword>
<comment type="subcellular location">
    <subcellularLocation>
        <location evidence="1">Membrane</location>
        <topology evidence="1">Single-pass type I membrane protein</topology>
    </subcellularLocation>
    <subcellularLocation>
        <location evidence="2">Secreted</location>
    </subcellularLocation>
</comment>
<dbReference type="SMART" id="SM00327">
    <property type="entry name" value="VWA"/>
    <property type="match status" value="1"/>
</dbReference>
<dbReference type="FunFam" id="2.10.25.10:FF:000009">
    <property type="entry name" value="Low-density lipoprotein receptor isoform 1"/>
    <property type="match status" value="2"/>
</dbReference>
<evidence type="ECO:0000256" key="8">
    <source>
        <dbReference type="ARBA" id="ARBA00022737"/>
    </source>
</evidence>
<evidence type="ECO:0000256" key="12">
    <source>
        <dbReference type="ARBA" id="ARBA00023170"/>
    </source>
</evidence>
<dbReference type="InterPro" id="IPR036465">
    <property type="entry name" value="vWFA_dom_sf"/>
</dbReference>
<dbReference type="Gene3D" id="3.40.50.410">
    <property type="entry name" value="von Willebrand factor, type A domain"/>
    <property type="match status" value="1"/>
</dbReference>
<feature type="disulfide bond" evidence="14">
    <location>
        <begin position="362"/>
        <end position="372"/>
    </location>
</feature>
<dbReference type="SUPFAM" id="SSF57184">
    <property type="entry name" value="Growth factor receptor domain"/>
    <property type="match status" value="2"/>
</dbReference>
<dbReference type="InterPro" id="IPR049883">
    <property type="entry name" value="NOTCH1_EGF-like"/>
</dbReference>
<dbReference type="InterPro" id="IPR052080">
    <property type="entry name" value="vWF_C/EGF_Fibrillin"/>
</dbReference>
<reference evidence="18" key="1">
    <citation type="journal article" date="2007" name="Comp. Biochem. Physiol. B, Biochem. Mol. Biol.">
        <title>Epidermal secretions of terrestrial flatworms and slugs: Lehmannia valentiana mucus contains matrilin-like proteins.</title>
        <authorList>
            <person name="Li D."/>
            <person name="Graham L.D."/>
        </authorList>
    </citation>
    <scope>NUCLEOTIDE SEQUENCE</scope>
    <source>
        <tissue evidence="18">Body mucus</tissue>
    </source>
</reference>
<dbReference type="InterPro" id="IPR009030">
    <property type="entry name" value="Growth_fac_rcpt_cys_sf"/>
</dbReference>
<dbReference type="EMBL" id="EF634346">
    <property type="protein sequence ID" value="ABR68008.1"/>
    <property type="molecule type" value="mRNA"/>
</dbReference>
<dbReference type="Pfam" id="PF12661">
    <property type="entry name" value="hEGF"/>
    <property type="match status" value="1"/>
</dbReference>
<keyword evidence="8" id="KW-0677">Repeat</keyword>
<evidence type="ECO:0000256" key="2">
    <source>
        <dbReference type="ARBA" id="ARBA00004613"/>
    </source>
</evidence>
<evidence type="ECO:0000256" key="11">
    <source>
        <dbReference type="ARBA" id="ARBA00023157"/>
    </source>
</evidence>
<dbReference type="PROSITE" id="PS01187">
    <property type="entry name" value="EGF_CA"/>
    <property type="match status" value="3"/>
</dbReference>
<accession>A6YM38</accession>
<feature type="domain" description="EGF-like" evidence="16">
    <location>
        <begin position="320"/>
        <end position="357"/>
    </location>
</feature>
<comment type="caution">
    <text evidence="14">Lacks conserved residue(s) required for the propagation of feature annotation.</text>
</comment>
<evidence type="ECO:0000256" key="10">
    <source>
        <dbReference type="ARBA" id="ARBA00023136"/>
    </source>
</evidence>
<keyword evidence="4 14" id="KW-0245">EGF-like domain</keyword>
<dbReference type="SUPFAM" id="SSF53300">
    <property type="entry name" value="vWA-like"/>
    <property type="match status" value="1"/>
</dbReference>
<dbReference type="PANTHER" id="PTHR47333:SF4">
    <property type="entry name" value="EGF-LIKE DOMAIN-CONTAINING PROTEIN"/>
    <property type="match status" value="1"/>
</dbReference>
<keyword evidence="6" id="KW-0812">Transmembrane</keyword>
<dbReference type="GO" id="GO:0005576">
    <property type="term" value="C:extracellular region"/>
    <property type="evidence" value="ECO:0007669"/>
    <property type="project" value="UniProtKB-SubCell"/>
</dbReference>
<keyword evidence="11 14" id="KW-1015">Disulfide bond</keyword>
<dbReference type="InterPro" id="IPR018097">
    <property type="entry name" value="EGF_Ca-bd_CS"/>
</dbReference>
<dbReference type="CDD" id="cd00054">
    <property type="entry name" value="EGF_CA"/>
    <property type="match status" value="2"/>
</dbReference>
<dbReference type="SMART" id="SM00181">
    <property type="entry name" value="EGF"/>
    <property type="match status" value="10"/>
</dbReference>
<feature type="domain" description="EGF-like" evidence="16">
    <location>
        <begin position="148"/>
        <end position="190"/>
    </location>
</feature>
<dbReference type="Pfam" id="PF00092">
    <property type="entry name" value="VWA"/>
    <property type="match status" value="1"/>
</dbReference>
<dbReference type="InterPro" id="IPR002035">
    <property type="entry name" value="VWF_A"/>
</dbReference>
<evidence type="ECO:0000313" key="18">
    <source>
        <dbReference type="EMBL" id="ABR68008.1"/>
    </source>
</evidence>
<feature type="domain" description="EGF-like" evidence="16">
    <location>
        <begin position="82"/>
        <end position="124"/>
    </location>
</feature>
<dbReference type="InterPro" id="IPR013032">
    <property type="entry name" value="EGF-like_CS"/>
</dbReference>
<keyword evidence="9" id="KW-1133">Transmembrane helix</keyword>
<evidence type="ECO:0000256" key="3">
    <source>
        <dbReference type="ARBA" id="ARBA00022525"/>
    </source>
</evidence>
<dbReference type="GO" id="GO:0006897">
    <property type="term" value="P:endocytosis"/>
    <property type="evidence" value="ECO:0007669"/>
    <property type="project" value="UniProtKB-KW"/>
</dbReference>
<evidence type="ECO:0000259" key="17">
    <source>
        <dbReference type="PROSITE" id="PS50234"/>
    </source>
</evidence>
<feature type="signal peptide" evidence="15">
    <location>
        <begin position="1"/>
        <end position="18"/>
    </location>
</feature>
<name>A6YM38_9EUPU</name>
<dbReference type="FunFam" id="2.10.25.10:FF:000240">
    <property type="entry name" value="Vitamin K-dependent protein S"/>
    <property type="match status" value="1"/>
</dbReference>
<dbReference type="Pfam" id="PF07645">
    <property type="entry name" value="EGF_CA"/>
    <property type="match status" value="6"/>
</dbReference>
<dbReference type="FunFam" id="2.10.25.10:FF:000406">
    <property type="entry name" value="CD248 molecule"/>
    <property type="match status" value="1"/>
</dbReference>
<evidence type="ECO:0000256" key="4">
    <source>
        <dbReference type="ARBA" id="ARBA00022536"/>
    </source>
</evidence>
<dbReference type="PROSITE" id="PS50026">
    <property type="entry name" value="EGF_3"/>
    <property type="match status" value="5"/>
</dbReference>
<feature type="domain" description="EGF-like" evidence="16">
    <location>
        <begin position="439"/>
        <end position="473"/>
    </location>
</feature>
<evidence type="ECO:0000259" key="16">
    <source>
        <dbReference type="PROSITE" id="PS50026"/>
    </source>
</evidence>
<dbReference type="GO" id="GO:0005509">
    <property type="term" value="F:calcium ion binding"/>
    <property type="evidence" value="ECO:0007669"/>
    <property type="project" value="InterPro"/>
</dbReference>
<feature type="domain" description="VWFA" evidence="17">
    <location>
        <begin position="529"/>
        <end position="703"/>
    </location>
</feature>
<feature type="chain" id="PRO_5002705234" evidence="15">
    <location>
        <begin position="19"/>
        <end position="716"/>
    </location>
</feature>
<dbReference type="InterPro" id="IPR000152">
    <property type="entry name" value="EGF-type_Asp/Asn_hydroxyl_site"/>
</dbReference>
<dbReference type="GO" id="GO:0016020">
    <property type="term" value="C:membrane"/>
    <property type="evidence" value="ECO:0007669"/>
    <property type="project" value="UniProtKB-SubCell"/>
</dbReference>
<protein>
    <submittedName>
        <fullName evidence="18">Matrilin-like 85 kDa protein</fullName>
    </submittedName>
</protein>
<keyword evidence="3" id="KW-0964">Secreted</keyword>
<dbReference type="SMART" id="SM00179">
    <property type="entry name" value="EGF_CA"/>
    <property type="match status" value="8"/>
</dbReference>
<evidence type="ECO:0000256" key="6">
    <source>
        <dbReference type="ARBA" id="ARBA00022692"/>
    </source>
</evidence>
<evidence type="ECO:0000256" key="13">
    <source>
        <dbReference type="ARBA" id="ARBA00023180"/>
    </source>
</evidence>
<dbReference type="Gene3D" id="2.10.25.10">
    <property type="entry name" value="Laminin"/>
    <property type="match status" value="10"/>
</dbReference>
<evidence type="ECO:0000256" key="5">
    <source>
        <dbReference type="ARBA" id="ARBA00022583"/>
    </source>
</evidence>
<dbReference type="PROSITE" id="PS50234">
    <property type="entry name" value="VWFA"/>
    <property type="match status" value="1"/>
</dbReference>
<dbReference type="SUPFAM" id="SSF57196">
    <property type="entry name" value="EGF/Laminin"/>
    <property type="match status" value="3"/>
</dbReference>